<gene>
    <name evidence="1" type="ORF">BMYO_0935</name>
</gene>
<protein>
    <submittedName>
        <fullName evidence="1">PASTA domain-containing protein</fullName>
    </submittedName>
</protein>
<dbReference type="RefSeq" id="WP_094667392.1">
    <property type="nucleotide sequence ID" value="NZ_MWWW01000008.1"/>
</dbReference>
<keyword evidence="2" id="KW-1185">Reference proteome</keyword>
<evidence type="ECO:0000313" key="2">
    <source>
        <dbReference type="Proteomes" id="UP000216871"/>
    </source>
</evidence>
<reference evidence="1 2" key="1">
    <citation type="journal article" date="2017" name="BMC Genomics">
        <title>Comparative genomic and phylogenomic analyses of the Bifidobacteriaceae family.</title>
        <authorList>
            <person name="Lugli G.A."/>
            <person name="Milani C."/>
            <person name="Turroni F."/>
            <person name="Duranti S."/>
            <person name="Mancabelli L."/>
            <person name="Mangifesta M."/>
            <person name="Ferrario C."/>
            <person name="Modesto M."/>
            <person name="Mattarelli P."/>
            <person name="Jiri K."/>
            <person name="van Sinderen D."/>
            <person name="Ventura M."/>
        </authorList>
    </citation>
    <scope>NUCLEOTIDE SEQUENCE [LARGE SCALE GENOMIC DNA]</scope>
    <source>
        <strain evidence="1 2">DSM 100196</strain>
    </source>
</reference>
<dbReference type="AlphaFoldDB" id="A0A261FMU3"/>
<name>A0A261FMU3_9BIFI</name>
<organism evidence="1 2">
    <name type="scientific">Bifidobacterium myosotis</name>
    <dbReference type="NCBI Taxonomy" id="1630166"/>
    <lineage>
        <taxon>Bacteria</taxon>
        <taxon>Bacillati</taxon>
        <taxon>Actinomycetota</taxon>
        <taxon>Actinomycetes</taxon>
        <taxon>Bifidobacteriales</taxon>
        <taxon>Bifidobacteriaceae</taxon>
        <taxon>Bifidobacterium</taxon>
    </lineage>
</organism>
<sequence length="152" mass="17409">MAEYELPMRNHLLIRDWRMFELYAGMDLRDCGGTVMADSVGEYCVDGEYRRATYNEDTYSLDPPAGVDDSQSPTGTTFRMKDFLVYFPVGADVQSVEPQNQTAAASNHPDWLFSSLRQFVWWGVGPRRLRRGFFVCGCERGVLLYGLFPPRK</sequence>
<proteinExistence type="predicted"/>
<accession>A0A261FMU3</accession>
<dbReference type="Proteomes" id="UP000216871">
    <property type="component" value="Unassembled WGS sequence"/>
</dbReference>
<comment type="caution">
    <text evidence="1">The sequence shown here is derived from an EMBL/GenBank/DDBJ whole genome shotgun (WGS) entry which is preliminary data.</text>
</comment>
<dbReference type="EMBL" id="MWWW01000008">
    <property type="protein sequence ID" value="OZG60474.1"/>
    <property type="molecule type" value="Genomic_DNA"/>
</dbReference>
<evidence type="ECO:0000313" key="1">
    <source>
        <dbReference type="EMBL" id="OZG60474.1"/>
    </source>
</evidence>
<dbReference type="OrthoDB" id="7356080at2"/>